<evidence type="ECO:0000256" key="1">
    <source>
        <dbReference type="RuleBase" id="RU000363"/>
    </source>
</evidence>
<dbReference type="InterPro" id="IPR036291">
    <property type="entry name" value="NAD(P)-bd_dom_sf"/>
</dbReference>
<dbReference type="InterPro" id="IPR002347">
    <property type="entry name" value="SDR_fam"/>
</dbReference>
<dbReference type="PANTHER" id="PTHR45458">
    <property type="entry name" value="SHORT-CHAIN DEHYDROGENASE/REDUCTASE SDR"/>
    <property type="match status" value="1"/>
</dbReference>
<proteinExistence type="inferred from homology"/>
<protein>
    <submittedName>
        <fullName evidence="2">SDR family oxidoreductase</fullName>
    </submittedName>
</protein>
<dbReference type="EMBL" id="CP042467">
    <property type="protein sequence ID" value="QED26916.1"/>
    <property type="molecule type" value="Genomic_DNA"/>
</dbReference>
<dbReference type="RefSeq" id="WP_146958601.1">
    <property type="nucleotide sequence ID" value="NZ_CP042467.1"/>
</dbReference>
<evidence type="ECO:0000313" key="2">
    <source>
        <dbReference type="EMBL" id="QED26916.1"/>
    </source>
</evidence>
<name>A0A5B8XTE2_9DELT</name>
<dbReference type="SUPFAM" id="SSF51735">
    <property type="entry name" value="NAD(P)-binding Rossmann-fold domains"/>
    <property type="match status" value="1"/>
</dbReference>
<dbReference type="InterPro" id="IPR052184">
    <property type="entry name" value="SDR_enzymes"/>
</dbReference>
<keyword evidence="3" id="KW-1185">Reference proteome</keyword>
<dbReference type="CDD" id="cd05325">
    <property type="entry name" value="carb_red_sniffer_like_SDR_c"/>
    <property type="match status" value="1"/>
</dbReference>
<dbReference type="Pfam" id="PF00106">
    <property type="entry name" value="adh_short"/>
    <property type="match status" value="1"/>
</dbReference>
<dbReference type="GO" id="GO:0016616">
    <property type="term" value="F:oxidoreductase activity, acting on the CH-OH group of donors, NAD or NADP as acceptor"/>
    <property type="evidence" value="ECO:0007669"/>
    <property type="project" value="TreeGrafter"/>
</dbReference>
<evidence type="ECO:0000313" key="3">
    <source>
        <dbReference type="Proteomes" id="UP000321595"/>
    </source>
</evidence>
<dbReference type="Gene3D" id="3.40.50.720">
    <property type="entry name" value="NAD(P)-binding Rossmann-like Domain"/>
    <property type="match status" value="1"/>
</dbReference>
<dbReference type="OrthoDB" id="5334159at2"/>
<gene>
    <name evidence="2" type="ORF">FRD01_06600</name>
</gene>
<sequence>MHFLVTGANRGLGLEFTKQLLEAGHQVIATSRNPSEASDLRALESASLRLMALDISKPESVDAFAKALNDEAIDVLINNAGHYSRVSVGFDHLNFDGVLHDFAVNGIGTLRVTQALLPNLRRGNAKKIANISSKMGSITDNTSGGSYAYRMSKAAVNMATRSLANDLRSEGFTVLTFHPGWVQTDMGGPNALIEPPESIAGMLKVVDNAGLEQSGRFWDYRGQELPW</sequence>
<organism evidence="2 3">
    <name type="scientific">Microvenator marinus</name>
    <dbReference type="NCBI Taxonomy" id="2600177"/>
    <lineage>
        <taxon>Bacteria</taxon>
        <taxon>Deltaproteobacteria</taxon>
        <taxon>Bradymonadales</taxon>
        <taxon>Microvenatoraceae</taxon>
        <taxon>Microvenator</taxon>
    </lineage>
</organism>
<comment type="similarity">
    <text evidence="1">Belongs to the short-chain dehydrogenases/reductases (SDR) family.</text>
</comment>
<reference evidence="2 3" key="1">
    <citation type="submission" date="2019-08" db="EMBL/GenBank/DDBJ databases">
        <authorList>
            <person name="Liang Q."/>
        </authorList>
    </citation>
    <scope>NUCLEOTIDE SEQUENCE [LARGE SCALE GENOMIC DNA]</scope>
    <source>
        <strain evidence="2 3">V1718</strain>
    </source>
</reference>
<accession>A0A5B8XTE2</accession>
<dbReference type="PRINTS" id="PR00081">
    <property type="entry name" value="GDHRDH"/>
</dbReference>
<dbReference type="AlphaFoldDB" id="A0A5B8XTE2"/>
<dbReference type="PANTHER" id="PTHR45458:SF1">
    <property type="entry name" value="SHORT CHAIN DEHYDROGENASE"/>
    <property type="match status" value="1"/>
</dbReference>
<dbReference type="PRINTS" id="PR00080">
    <property type="entry name" value="SDRFAMILY"/>
</dbReference>
<dbReference type="Proteomes" id="UP000321595">
    <property type="component" value="Chromosome"/>
</dbReference>
<dbReference type="KEGG" id="bbae:FRD01_06600"/>